<dbReference type="AlphaFoldDB" id="A0A067QWB6"/>
<keyword evidence="2" id="KW-1185">Reference proteome</keyword>
<gene>
    <name evidence="1" type="ORF">L798_11445</name>
</gene>
<dbReference type="InParanoid" id="A0A067QWB6"/>
<dbReference type="EMBL" id="KK852941">
    <property type="protein sequence ID" value="KDR13532.1"/>
    <property type="molecule type" value="Genomic_DNA"/>
</dbReference>
<evidence type="ECO:0000313" key="2">
    <source>
        <dbReference type="Proteomes" id="UP000027135"/>
    </source>
</evidence>
<dbReference type="Proteomes" id="UP000027135">
    <property type="component" value="Unassembled WGS sequence"/>
</dbReference>
<evidence type="ECO:0000313" key="1">
    <source>
        <dbReference type="EMBL" id="KDR13532.1"/>
    </source>
</evidence>
<organism evidence="1 2">
    <name type="scientific">Zootermopsis nevadensis</name>
    <name type="common">Dampwood termite</name>
    <dbReference type="NCBI Taxonomy" id="136037"/>
    <lineage>
        <taxon>Eukaryota</taxon>
        <taxon>Metazoa</taxon>
        <taxon>Ecdysozoa</taxon>
        <taxon>Arthropoda</taxon>
        <taxon>Hexapoda</taxon>
        <taxon>Insecta</taxon>
        <taxon>Pterygota</taxon>
        <taxon>Neoptera</taxon>
        <taxon>Polyneoptera</taxon>
        <taxon>Dictyoptera</taxon>
        <taxon>Blattodea</taxon>
        <taxon>Blattoidea</taxon>
        <taxon>Termitoidae</taxon>
        <taxon>Termopsidae</taxon>
        <taxon>Zootermopsis</taxon>
    </lineage>
</organism>
<name>A0A067QWB6_ZOONE</name>
<reference evidence="1 2" key="1">
    <citation type="journal article" date="2014" name="Nat. Commun.">
        <title>Molecular traces of alternative social organization in a termite genome.</title>
        <authorList>
            <person name="Terrapon N."/>
            <person name="Li C."/>
            <person name="Robertson H.M."/>
            <person name="Ji L."/>
            <person name="Meng X."/>
            <person name="Booth W."/>
            <person name="Chen Z."/>
            <person name="Childers C.P."/>
            <person name="Glastad K.M."/>
            <person name="Gokhale K."/>
            <person name="Gowin J."/>
            <person name="Gronenberg W."/>
            <person name="Hermansen R.A."/>
            <person name="Hu H."/>
            <person name="Hunt B.G."/>
            <person name="Huylmans A.K."/>
            <person name="Khalil S.M."/>
            <person name="Mitchell R.D."/>
            <person name="Munoz-Torres M.C."/>
            <person name="Mustard J.A."/>
            <person name="Pan H."/>
            <person name="Reese J.T."/>
            <person name="Scharf M.E."/>
            <person name="Sun F."/>
            <person name="Vogel H."/>
            <person name="Xiao J."/>
            <person name="Yang W."/>
            <person name="Yang Z."/>
            <person name="Yang Z."/>
            <person name="Zhou J."/>
            <person name="Zhu J."/>
            <person name="Brent C.S."/>
            <person name="Elsik C.G."/>
            <person name="Goodisman M.A."/>
            <person name="Liberles D.A."/>
            <person name="Roe R.M."/>
            <person name="Vargo E.L."/>
            <person name="Vilcinskas A."/>
            <person name="Wang J."/>
            <person name="Bornberg-Bauer E."/>
            <person name="Korb J."/>
            <person name="Zhang G."/>
            <person name="Liebig J."/>
        </authorList>
    </citation>
    <scope>NUCLEOTIDE SEQUENCE [LARGE SCALE GENOMIC DNA]</scope>
    <source>
        <tissue evidence="1">Whole organism</tissue>
    </source>
</reference>
<proteinExistence type="predicted"/>
<sequence>MHRKGHGGHEFTAVTKTDATPVKIKNCHWPHGYVPLLCLHFDK</sequence>
<accession>A0A067QWB6</accession>
<protein>
    <submittedName>
        <fullName evidence="1">Uncharacterized protein</fullName>
    </submittedName>
</protein>